<reference evidence="2" key="1">
    <citation type="submission" date="2023-10" db="EMBL/GenBank/DDBJ databases">
        <title>Genome assembly of Pristionchus species.</title>
        <authorList>
            <person name="Yoshida K."/>
            <person name="Sommer R.J."/>
        </authorList>
    </citation>
    <scope>NUCLEOTIDE SEQUENCE</scope>
    <source>
        <strain evidence="2">RS5133</strain>
    </source>
</reference>
<feature type="signal peptide" evidence="1">
    <location>
        <begin position="1"/>
        <end position="21"/>
    </location>
</feature>
<evidence type="ECO:0008006" key="4">
    <source>
        <dbReference type="Google" id="ProtNLM"/>
    </source>
</evidence>
<sequence length="69" mass="7693">MRVSFSSLLAFLAVLIGLSMAIPPSDTEAAMRFMRSLNRYSQLLDDLDMYNDSPIKRASLAGPRPLRFG</sequence>
<keyword evidence="3" id="KW-1185">Reference proteome</keyword>
<keyword evidence="1" id="KW-0732">Signal</keyword>
<dbReference type="AlphaFoldDB" id="A0AAV5UTF5"/>
<evidence type="ECO:0000256" key="1">
    <source>
        <dbReference type="SAM" id="SignalP"/>
    </source>
</evidence>
<protein>
    <recommendedName>
        <fullName evidence="4">Neuropeptide F</fullName>
    </recommendedName>
</protein>
<evidence type="ECO:0000313" key="3">
    <source>
        <dbReference type="Proteomes" id="UP001432322"/>
    </source>
</evidence>
<organism evidence="2 3">
    <name type="scientific">Pristionchus fissidentatus</name>
    <dbReference type="NCBI Taxonomy" id="1538716"/>
    <lineage>
        <taxon>Eukaryota</taxon>
        <taxon>Metazoa</taxon>
        <taxon>Ecdysozoa</taxon>
        <taxon>Nematoda</taxon>
        <taxon>Chromadorea</taxon>
        <taxon>Rhabditida</taxon>
        <taxon>Rhabditina</taxon>
        <taxon>Diplogasteromorpha</taxon>
        <taxon>Diplogasteroidea</taxon>
        <taxon>Neodiplogasteridae</taxon>
        <taxon>Pristionchus</taxon>
    </lineage>
</organism>
<evidence type="ECO:0000313" key="2">
    <source>
        <dbReference type="EMBL" id="GMT09537.1"/>
    </source>
</evidence>
<gene>
    <name evidence="2" type="ORF">PFISCL1PPCAC_834</name>
</gene>
<dbReference type="Proteomes" id="UP001432322">
    <property type="component" value="Unassembled WGS sequence"/>
</dbReference>
<accession>A0AAV5UTF5</accession>
<name>A0AAV5UTF5_9BILA</name>
<proteinExistence type="predicted"/>
<comment type="caution">
    <text evidence="2">The sequence shown here is derived from an EMBL/GenBank/DDBJ whole genome shotgun (WGS) entry which is preliminary data.</text>
</comment>
<feature type="chain" id="PRO_5043506976" description="Neuropeptide F" evidence="1">
    <location>
        <begin position="22"/>
        <end position="69"/>
    </location>
</feature>
<dbReference type="EMBL" id="BTSY01000001">
    <property type="protein sequence ID" value="GMT09537.1"/>
    <property type="molecule type" value="Genomic_DNA"/>
</dbReference>